<dbReference type="EMBL" id="SMBZ01000022">
    <property type="protein sequence ID" value="TCV12869.1"/>
    <property type="molecule type" value="Genomic_DNA"/>
</dbReference>
<comment type="subcellular location">
    <subcellularLocation>
        <location evidence="1">Cell membrane</location>
        <topology evidence="1">Multi-pass membrane protein</topology>
    </subcellularLocation>
</comment>
<comment type="caution">
    <text evidence="8">The sequence shown here is derived from an EMBL/GenBank/DDBJ whole genome shotgun (WGS) entry which is preliminary data.</text>
</comment>
<sequence>MNLAEKRIPIPTQTASTKAHWIDYLRIMLGVIILAKGISFINDRNAVQQLTEQTNFQLSIWGAVHYVVFTHLVGGLFIILGFQTRLACILLFPVLFCAVFFVNITNGFSALNSELWLSILVMTLLIVFILLGSGNFSLDKMMNKPGYQRDI</sequence>
<evidence type="ECO:0000256" key="5">
    <source>
        <dbReference type="ARBA" id="ARBA00022989"/>
    </source>
</evidence>
<reference evidence="8 9" key="1">
    <citation type="submission" date="2019-03" db="EMBL/GenBank/DDBJ databases">
        <title>Genomic Encyclopedia of Type Strains, Phase IV (KMG-IV): sequencing the most valuable type-strain genomes for metagenomic binning, comparative biology and taxonomic classification.</title>
        <authorList>
            <person name="Goeker M."/>
        </authorList>
    </citation>
    <scope>NUCLEOTIDE SEQUENCE [LARGE SCALE GENOMIC DNA]</scope>
    <source>
        <strain evidence="8 9">DSM 22362</strain>
    </source>
</reference>
<dbReference type="RefSeq" id="WP_132777816.1">
    <property type="nucleotide sequence ID" value="NZ_SMBZ01000022.1"/>
</dbReference>
<feature type="transmembrane region" description="Helical" evidence="7">
    <location>
        <begin position="60"/>
        <end position="82"/>
    </location>
</feature>
<evidence type="ECO:0000256" key="6">
    <source>
        <dbReference type="ARBA" id="ARBA00023136"/>
    </source>
</evidence>
<comment type="similarity">
    <text evidence="2">Belongs to the DoxX family.</text>
</comment>
<keyword evidence="5 7" id="KW-1133">Transmembrane helix</keyword>
<dbReference type="Pfam" id="PF07681">
    <property type="entry name" value="DoxX"/>
    <property type="match status" value="1"/>
</dbReference>
<evidence type="ECO:0000256" key="2">
    <source>
        <dbReference type="ARBA" id="ARBA00006679"/>
    </source>
</evidence>
<dbReference type="InterPro" id="IPR051907">
    <property type="entry name" value="DoxX-like_oxidoreductase"/>
</dbReference>
<accession>A0A4R3VXP4</accession>
<evidence type="ECO:0000313" key="9">
    <source>
        <dbReference type="Proteomes" id="UP000295197"/>
    </source>
</evidence>
<feature type="transmembrane region" description="Helical" evidence="7">
    <location>
        <begin position="89"/>
        <end position="109"/>
    </location>
</feature>
<proteinExistence type="inferred from homology"/>
<dbReference type="GO" id="GO:0005886">
    <property type="term" value="C:plasma membrane"/>
    <property type="evidence" value="ECO:0007669"/>
    <property type="project" value="UniProtKB-SubCell"/>
</dbReference>
<dbReference type="AlphaFoldDB" id="A0A4R3VXP4"/>
<evidence type="ECO:0000256" key="1">
    <source>
        <dbReference type="ARBA" id="ARBA00004651"/>
    </source>
</evidence>
<keyword evidence="3" id="KW-1003">Cell membrane</keyword>
<keyword evidence="9" id="KW-1185">Reference proteome</keyword>
<gene>
    <name evidence="8" type="ORF">EDC17_102238</name>
</gene>
<dbReference type="Proteomes" id="UP000295197">
    <property type="component" value="Unassembled WGS sequence"/>
</dbReference>
<dbReference type="PANTHER" id="PTHR33452:SF1">
    <property type="entry name" value="INNER MEMBRANE PROTEIN YPHA-RELATED"/>
    <property type="match status" value="1"/>
</dbReference>
<organism evidence="8 9">
    <name type="scientific">Sphingobacterium alimentarium</name>
    <dbReference type="NCBI Taxonomy" id="797292"/>
    <lineage>
        <taxon>Bacteria</taxon>
        <taxon>Pseudomonadati</taxon>
        <taxon>Bacteroidota</taxon>
        <taxon>Sphingobacteriia</taxon>
        <taxon>Sphingobacteriales</taxon>
        <taxon>Sphingobacteriaceae</taxon>
        <taxon>Sphingobacterium</taxon>
    </lineage>
</organism>
<protein>
    <submittedName>
        <fullName evidence="8">Putative membrane protein YphA (DoxX/SURF4 family)</fullName>
    </submittedName>
</protein>
<keyword evidence="4 7" id="KW-0812">Transmembrane</keyword>
<evidence type="ECO:0000256" key="7">
    <source>
        <dbReference type="SAM" id="Phobius"/>
    </source>
</evidence>
<keyword evidence="6 7" id="KW-0472">Membrane</keyword>
<evidence type="ECO:0000313" key="8">
    <source>
        <dbReference type="EMBL" id="TCV12869.1"/>
    </source>
</evidence>
<feature type="transmembrane region" description="Helical" evidence="7">
    <location>
        <begin position="21"/>
        <end position="40"/>
    </location>
</feature>
<dbReference type="InterPro" id="IPR032808">
    <property type="entry name" value="DoxX"/>
</dbReference>
<evidence type="ECO:0000256" key="4">
    <source>
        <dbReference type="ARBA" id="ARBA00022692"/>
    </source>
</evidence>
<name>A0A4R3VXP4_9SPHI</name>
<evidence type="ECO:0000256" key="3">
    <source>
        <dbReference type="ARBA" id="ARBA00022475"/>
    </source>
</evidence>
<dbReference type="OrthoDB" id="680764at2"/>
<dbReference type="PANTHER" id="PTHR33452">
    <property type="entry name" value="OXIDOREDUCTASE CATD-RELATED"/>
    <property type="match status" value="1"/>
</dbReference>
<feature type="transmembrane region" description="Helical" evidence="7">
    <location>
        <begin position="115"/>
        <end position="138"/>
    </location>
</feature>